<dbReference type="GO" id="GO:0050660">
    <property type="term" value="F:flavin adenine dinucleotide binding"/>
    <property type="evidence" value="ECO:0007669"/>
    <property type="project" value="InterPro"/>
</dbReference>
<dbReference type="Gene3D" id="3.50.50.60">
    <property type="entry name" value="FAD/NAD(P)-binding domain"/>
    <property type="match status" value="1"/>
</dbReference>
<evidence type="ECO:0000256" key="3">
    <source>
        <dbReference type="ARBA" id="ARBA00022827"/>
    </source>
</evidence>
<keyword evidence="4" id="KW-0560">Oxidoreductase</keyword>
<reference evidence="6" key="1">
    <citation type="submission" date="2020-05" db="EMBL/GenBank/DDBJ databases">
        <authorList>
            <person name="Chiriac C."/>
            <person name="Salcher M."/>
            <person name="Ghai R."/>
            <person name="Kavagutti S V."/>
        </authorList>
    </citation>
    <scope>NUCLEOTIDE SEQUENCE</scope>
</reference>
<evidence type="ECO:0000256" key="1">
    <source>
        <dbReference type="ARBA" id="ARBA00001974"/>
    </source>
</evidence>
<dbReference type="Gene3D" id="3.30.9.10">
    <property type="entry name" value="D-Amino Acid Oxidase, subunit A, domain 2"/>
    <property type="match status" value="1"/>
</dbReference>
<evidence type="ECO:0000256" key="2">
    <source>
        <dbReference type="ARBA" id="ARBA00022630"/>
    </source>
</evidence>
<name>A0A6J7SFJ6_9ZZZZ</name>
<dbReference type="Pfam" id="PF01266">
    <property type="entry name" value="DAO"/>
    <property type="match status" value="1"/>
</dbReference>
<dbReference type="GO" id="GO:0008115">
    <property type="term" value="F:sarcosine oxidase activity"/>
    <property type="evidence" value="ECO:0007669"/>
    <property type="project" value="TreeGrafter"/>
</dbReference>
<keyword evidence="2" id="KW-0285">Flavoprotein</keyword>
<dbReference type="InterPro" id="IPR045170">
    <property type="entry name" value="MTOX"/>
</dbReference>
<proteinExistence type="predicted"/>
<dbReference type="SUPFAM" id="SSF51905">
    <property type="entry name" value="FAD/NAD(P)-binding domain"/>
    <property type="match status" value="1"/>
</dbReference>
<evidence type="ECO:0000259" key="5">
    <source>
        <dbReference type="Pfam" id="PF01266"/>
    </source>
</evidence>
<keyword evidence="3" id="KW-0274">FAD</keyword>
<evidence type="ECO:0000313" key="6">
    <source>
        <dbReference type="EMBL" id="CAB5039612.1"/>
    </source>
</evidence>
<dbReference type="InterPro" id="IPR036188">
    <property type="entry name" value="FAD/NAD-bd_sf"/>
</dbReference>
<gene>
    <name evidence="6" type="ORF">UFOPK4173_01704</name>
</gene>
<dbReference type="InterPro" id="IPR006076">
    <property type="entry name" value="FAD-dep_OxRdtase"/>
</dbReference>
<evidence type="ECO:0000256" key="4">
    <source>
        <dbReference type="ARBA" id="ARBA00023002"/>
    </source>
</evidence>
<feature type="domain" description="FAD dependent oxidoreductase" evidence="5">
    <location>
        <begin position="9"/>
        <end position="358"/>
    </location>
</feature>
<accession>A0A6J7SFJ6</accession>
<dbReference type="EMBL" id="CAFBPW010000253">
    <property type="protein sequence ID" value="CAB5039612.1"/>
    <property type="molecule type" value="Genomic_DNA"/>
</dbReference>
<organism evidence="6">
    <name type="scientific">freshwater metagenome</name>
    <dbReference type="NCBI Taxonomy" id="449393"/>
    <lineage>
        <taxon>unclassified sequences</taxon>
        <taxon>metagenomes</taxon>
        <taxon>ecological metagenomes</taxon>
    </lineage>
</organism>
<dbReference type="PANTHER" id="PTHR10961">
    <property type="entry name" value="PEROXISOMAL SARCOSINE OXIDASE"/>
    <property type="match status" value="1"/>
</dbReference>
<dbReference type="PANTHER" id="PTHR10961:SF7">
    <property type="entry name" value="FAD DEPENDENT OXIDOREDUCTASE DOMAIN-CONTAINING PROTEIN"/>
    <property type="match status" value="1"/>
</dbReference>
<protein>
    <submittedName>
        <fullName evidence="6">Unannotated protein</fullName>
    </submittedName>
</protein>
<sequence length="372" mass="39930">MSSAEQFEVAVIGAGAMGSAVAWQLARRGHSVVLLEQFGPGHQQGSSHGATRIFRVAYRDPTYVRLATESLRAWAELEQESGQVLLEQSGQIDHGDPEAIEQVANNLEAAGFLAQRLSPTQAQEQWPGMRFDQAVVHSVDGGRVFADRTVQALHSCATARGVTVAFHEPVQTIDSTSDGVILQTPGRRVHARLLVIAAGAWVEELLPGEFVLPKLTVSEQVPVHFRKRNPSMRWPSFLHHMHANADALTFGAYGMESPLSGSAATGSAASDTAASNAESLGLKVGVDNATDVGQVVAYVNKWHPGLHPDPVSSTQCLFTSTADQQFILQRQGPIVVCSTCSGHGFKFTPIIGELVADMCEGLPARYNFSSQI</sequence>
<comment type="cofactor">
    <cofactor evidence="1">
        <name>FAD</name>
        <dbReference type="ChEBI" id="CHEBI:57692"/>
    </cofactor>
</comment>
<dbReference type="AlphaFoldDB" id="A0A6J7SFJ6"/>